<reference evidence="2 3" key="1">
    <citation type="submission" date="2019-11" db="EMBL/GenBank/DDBJ databases">
        <title>Whole genome sequence of Oryza granulata.</title>
        <authorList>
            <person name="Li W."/>
        </authorList>
    </citation>
    <scope>NUCLEOTIDE SEQUENCE [LARGE SCALE GENOMIC DNA]</scope>
    <source>
        <strain evidence="3">cv. Menghai</strain>
        <tissue evidence="2">Leaf</tissue>
    </source>
</reference>
<organism evidence="2 3">
    <name type="scientific">Oryza meyeriana var. granulata</name>
    <dbReference type="NCBI Taxonomy" id="110450"/>
    <lineage>
        <taxon>Eukaryota</taxon>
        <taxon>Viridiplantae</taxon>
        <taxon>Streptophyta</taxon>
        <taxon>Embryophyta</taxon>
        <taxon>Tracheophyta</taxon>
        <taxon>Spermatophyta</taxon>
        <taxon>Magnoliopsida</taxon>
        <taxon>Liliopsida</taxon>
        <taxon>Poales</taxon>
        <taxon>Poaceae</taxon>
        <taxon>BOP clade</taxon>
        <taxon>Oryzoideae</taxon>
        <taxon>Oryzeae</taxon>
        <taxon>Oryzinae</taxon>
        <taxon>Oryza</taxon>
        <taxon>Oryza meyeriana</taxon>
    </lineage>
</organism>
<name>A0A6G1BV65_9ORYZ</name>
<accession>A0A6G1BV65</accession>
<feature type="region of interest" description="Disordered" evidence="1">
    <location>
        <begin position="72"/>
        <end position="101"/>
    </location>
</feature>
<protein>
    <submittedName>
        <fullName evidence="2">Uncharacterized protein</fullName>
    </submittedName>
</protein>
<keyword evidence="3" id="KW-1185">Reference proteome</keyword>
<comment type="caution">
    <text evidence="2">The sequence shown here is derived from an EMBL/GenBank/DDBJ whole genome shotgun (WGS) entry which is preliminary data.</text>
</comment>
<evidence type="ECO:0000313" key="2">
    <source>
        <dbReference type="EMBL" id="KAF0891651.1"/>
    </source>
</evidence>
<dbReference type="AlphaFoldDB" id="A0A6G1BV65"/>
<gene>
    <name evidence="2" type="ORF">E2562_010872</name>
</gene>
<dbReference type="EMBL" id="SPHZ02000011">
    <property type="protein sequence ID" value="KAF0891651.1"/>
    <property type="molecule type" value="Genomic_DNA"/>
</dbReference>
<evidence type="ECO:0000256" key="1">
    <source>
        <dbReference type="SAM" id="MobiDB-lite"/>
    </source>
</evidence>
<proteinExistence type="predicted"/>
<dbReference type="Proteomes" id="UP000479710">
    <property type="component" value="Unassembled WGS sequence"/>
</dbReference>
<sequence length="101" mass="10877">MSVLLLPVPRRLVVVATLRHLHRRQLCGDGSGDEEKDDGSGYNGMRIFFLRLFTSASAFLYPSTSFSRAVVETEVDKEETEAATSPTSGSGGGGLTRPSDN</sequence>
<evidence type="ECO:0000313" key="3">
    <source>
        <dbReference type="Proteomes" id="UP000479710"/>
    </source>
</evidence>